<name>A0A919AEC1_9ACTN</name>
<gene>
    <name evidence="1" type="ORF">GCM10018772_25450</name>
</gene>
<dbReference type="Proteomes" id="UP000630718">
    <property type="component" value="Unassembled WGS sequence"/>
</dbReference>
<proteinExistence type="predicted"/>
<keyword evidence="2" id="KW-1185">Reference proteome</keyword>
<protein>
    <submittedName>
        <fullName evidence="1">Phosphotransferase</fullName>
    </submittedName>
</protein>
<comment type="caution">
    <text evidence="1">The sequence shown here is derived from an EMBL/GenBank/DDBJ whole genome shotgun (WGS) entry which is preliminary data.</text>
</comment>
<reference evidence="1" key="2">
    <citation type="submission" date="2020-09" db="EMBL/GenBank/DDBJ databases">
        <authorList>
            <person name="Sun Q."/>
            <person name="Ohkuma M."/>
        </authorList>
    </citation>
    <scope>NUCLEOTIDE SEQUENCE</scope>
    <source>
        <strain evidence="1">JCM 4477</strain>
    </source>
</reference>
<dbReference type="EMBL" id="BNBI01000005">
    <property type="protein sequence ID" value="GHE99891.1"/>
    <property type="molecule type" value="Genomic_DNA"/>
</dbReference>
<evidence type="ECO:0000313" key="2">
    <source>
        <dbReference type="Proteomes" id="UP000630718"/>
    </source>
</evidence>
<evidence type="ECO:0000313" key="1">
    <source>
        <dbReference type="EMBL" id="GHE99891.1"/>
    </source>
</evidence>
<dbReference type="SUPFAM" id="SSF56112">
    <property type="entry name" value="Protein kinase-like (PK-like)"/>
    <property type="match status" value="1"/>
</dbReference>
<dbReference type="InterPro" id="IPR011009">
    <property type="entry name" value="Kinase-like_dom_sf"/>
</dbReference>
<dbReference type="AlphaFoldDB" id="A0A919AEC1"/>
<organism evidence="1 2">
    <name type="scientific">Streptomyces fumanus</name>
    <dbReference type="NCBI Taxonomy" id="67302"/>
    <lineage>
        <taxon>Bacteria</taxon>
        <taxon>Bacillati</taxon>
        <taxon>Actinomycetota</taxon>
        <taxon>Actinomycetes</taxon>
        <taxon>Kitasatosporales</taxon>
        <taxon>Streptomycetaceae</taxon>
        <taxon>Streptomyces</taxon>
    </lineage>
</organism>
<dbReference type="RefSeq" id="WP_190204315.1">
    <property type="nucleotide sequence ID" value="NZ_BNBI01000005.1"/>
</dbReference>
<accession>A0A919AEC1</accession>
<sequence>MTVHDVSPAVDRGSYPRTVTPWERADWRAAASDWAERRLAARGLRETGPRSVRLRPWSVLVRLPVEGGGAVWFKANPPASAFEAGLTAALSRWVPEHVLRPIAVDTARGWSLLPDGGALFRHVLDRGPADPRAWEEPLRRYAEMQRALVPRADAMERLGVPSARTGALPEAVDRIVAENAALRPEDRARLRAVRPLLVDRCAELAAAGVPDSLDHADLHDGQLFRPAPGRYTFFDWGDAAVSHPFLSFLVPARKARERFGPGVLPRLRDAYLEPWTGAGRTAADLRRALALAEPLGAVGRAASWGRLFPGTGTAGTAAAGADALRELCAALETAA</sequence>
<reference evidence="1" key="1">
    <citation type="journal article" date="2014" name="Int. J. Syst. Evol. Microbiol.">
        <title>Complete genome sequence of Corynebacterium casei LMG S-19264T (=DSM 44701T), isolated from a smear-ripened cheese.</title>
        <authorList>
            <consortium name="US DOE Joint Genome Institute (JGI-PGF)"/>
            <person name="Walter F."/>
            <person name="Albersmeier A."/>
            <person name="Kalinowski J."/>
            <person name="Ruckert C."/>
        </authorList>
    </citation>
    <scope>NUCLEOTIDE SEQUENCE</scope>
    <source>
        <strain evidence="1">JCM 4477</strain>
    </source>
</reference>